<sequence length="467" mass="55238">MLIKFSIENYKSIYDKLELDFRIKVNEANKKEIEKNPFVLKINGDYISKLCLFYGHNGSGKTNIFEALFYLCLCNHKNSLLRLLYKPNGIYGGDKESKFEIKFYSNKLNNSNEYFLFEYKIWIKNKDIEDNLTKKNIQVTYEILQKGEDIIFERKNNKLIYNIVTNDNEIMIPSDRTVLSFFRSIHTKEDEYFNNIINYFKLFELLPSATPSLKSLSNSDFIGEFSNRIYNKLDSLKILDFYIDLIKIADVGIDNMTFETKENDKKPLINSYNSLERDGNRKELSEDKKDELKLLLKVIKRQIEDNSFPPNRKQIFTYRNKWKKPFEDVESDGTKMYASHMFNIVIALKEGRLSLHDEFYGVQSDLIKTAFLLFAKNRYLHEEIEQTSQLFMTTHDLELMNFKYLLLEQIKFVVKDENKTYVYSASDIEGLNKNNLVECYRENKLGAKYFPRAYDIPVIMSKDTKGK</sequence>
<dbReference type="Proteomes" id="UP000325116">
    <property type="component" value="Unassembled WGS sequence"/>
</dbReference>
<gene>
    <name evidence="1" type="ORF">EPJ80_01875</name>
</gene>
<reference evidence="1 2" key="1">
    <citation type="journal article" date="1992" name="Lakartidningen">
        <title>[Penicillin V and not amoxicillin is the first choice preparation in acute otitis].</title>
        <authorList>
            <person name="Kamme C."/>
            <person name="Lundgren K."/>
            <person name="Prellner K."/>
        </authorList>
    </citation>
    <scope>NUCLEOTIDE SEQUENCE [LARGE SCALE GENOMIC DNA]</scope>
    <source>
        <strain evidence="1 2">W1</strain>
    </source>
</reference>
<comment type="caution">
    <text evidence="1">The sequence shown here is derived from an EMBL/GenBank/DDBJ whole genome shotgun (WGS) entry which is preliminary data.</text>
</comment>
<evidence type="ECO:0000313" key="1">
    <source>
        <dbReference type="EMBL" id="TXJ13515.1"/>
    </source>
</evidence>
<dbReference type="AlphaFoldDB" id="A0A5C8CKP7"/>
<protein>
    <submittedName>
        <fullName evidence="1">Abortive infection protein</fullName>
    </submittedName>
</protein>
<evidence type="ECO:0000313" key="2">
    <source>
        <dbReference type="Proteomes" id="UP000325116"/>
    </source>
</evidence>
<dbReference type="RefSeq" id="WP_147757670.1">
    <property type="nucleotide sequence ID" value="NZ_SAXT01000001.1"/>
</dbReference>
<dbReference type="Gene3D" id="3.40.50.300">
    <property type="entry name" value="P-loop containing nucleotide triphosphate hydrolases"/>
    <property type="match status" value="1"/>
</dbReference>
<dbReference type="EMBL" id="SAXT01000001">
    <property type="protein sequence ID" value="TXJ13515.1"/>
    <property type="molecule type" value="Genomic_DNA"/>
</dbReference>
<proteinExistence type="predicted"/>
<accession>A0A5C8CKP7</accession>
<dbReference type="SUPFAM" id="SSF52540">
    <property type="entry name" value="P-loop containing nucleoside triphosphate hydrolases"/>
    <property type="match status" value="1"/>
</dbReference>
<name>A0A5C8CKP7_9SPIR</name>
<organism evidence="1 2">
    <name type="scientific">Brachyspira aalborgi</name>
    <dbReference type="NCBI Taxonomy" id="29522"/>
    <lineage>
        <taxon>Bacteria</taxon>
        <taxon>Pseudomonadati</taxon>
        <taxon>Spirochaetota</taxon>
        <taxon>Spirochaetia</taxon>
        <taxon>Brachyspirales</taxon>
        <taxon>Brachyspiraceae</taxon>
        <taxon>Brachyspira</taxon>
    </lineage>
</organism>
<dbReference type="InterPro" id="IPR027417">
    <property type="entry name" value="P-loop_NTPase"/>
</dbReference>